<protein>
    <submittedName>
        <fullName evidence="3">Serine recombinase</fullName>
    </submittedName>
</protein>
<dbReference type="GO" id="GO:0003677">
    <property type="term" value="F:DNA binding"/>
    <property type="evidence" value="ECO:0007669"/>
    <property type="project" value="InterPro"/>
</dbReference>
<accession>A0A0R0CY86</accession>
<dbReference type="PATRIC" id="fig|405446.3.peg.3916"/>
<dbReference type="FunFam" id="3.40.50.1390:FF:000008">
    <property type="entry name" value="DNA recombinase"/>
    <property type="match status" value="1"/>
</dbReference>
<dbReference type="PANTHER" id="PTHR30461:SF23">
    <property type="entry name" value="DNA RECOMBINASE-RELATED"/>
    <property type="match status" value="1"/>
</dbReference>
<dbReference type="Proteomes" id="UP000051863">
    <property type="component" value="Unassembled WGS sequence"/>
</dbReference>
<proteinExistence type="predicted"/>
<dbReference type="PROSITE" id="PS51737">
    <property type="entry name" value="RECOMBINASE_DNA_BIND"/>
    <property type="match status" value="1"/>
</dbReference>
<dbReference type="InterPro" id="IPR036162">
    <property type="entry name" value="Resolvase-like_N_sf"/>
</dbReference>
<reference evidence="3 4" key="1">
    <citation type="submission" date="2015-05" db="EMBL/GenBank/DDBJ databases">
        <title>Genome sequencing and analysis of members of genus Stenotrophomonas.</title>
        <authorList>
            <person name="Patil P.P."/>
            <person name="Midha S."/>
            <person name="Patil P.B."/>
        </authorList>
    </citation>
    <scope>NUCLEOTIDE SEQUENCE [LARGE SCALE GENOMIC DNA]</scope>
    <source>
        <strain evidence="3 4">DSM 18941</strain>
    </source>
</reference>
<dbReference type="Gene3D" id="3.40.50.1390">
    <property type="entry name" value="Resolvase, N-terminal catalytic domain"/>
    <property type="match status" value="1"/>
</dbReference>
<dbReference type="InterPro" id="IPR006119">
    <property type="entry name" value="Resolv_N"/>
</dbReference>
<evidence type="ECO:0000313" key="3">
    <source>
        <dbReference type="EMBL" id="KRG71386.1"/>
    </source>
</evidence>
<dbReference type="GO" id="GO:0000150">
    <property type="term" value="F:DNA strand exchange activity"/>
    <property type="evidence" value="ECO:0007669"/>
    <property type="project" value="InterPro"/>
</dbReference>
<dbReference type="RefSeq" id="WP_057626897.1">
    <property type="nucleotide sequence ID" value="NZ_LDJJ01000009.1"/>
</dbReference>
<sequence>MADRRIGPLRIGGEPLIPAAQYVRMSTDHQRYSTENQREAIEKYAAQHGFDIVCTYADEGKSGLSLDGRDALKQLIQDVQTSNLEFKAILVYDISRWGRFQDADESAYYEYVCRRAGLQVVYCAEPFENDGSPMSVIMKSVKRAMAGEYSRELSNKVFKGQCRLIELGFRQGGSPGFGLRRMLLDESRVPKAQLQPGERKSLQTDRVILAPGPADEVAVVQEIYEQFVHRRTTEREIADNLNAMGIRTDLGRRWTRGTVHQLLTNEKYVGNNVYNRTSFKLKQRHVKNSPDTWVRSNGAFEGIVPTDLFGAAQQLIEARSRRFDEATMLDLLKRLYDRTGTLSGLLIDEQEGMPSSSVYRSHFGSLVRAYSLIGFRPDRDFRYLEVNQRLRSILPSILTEIIEGLMAAGGQSNIATSGLVTVNDEFTVSIVLARCRQLPSGSFRWHLRFDTSLKPDVTVVARMAATNTTIFDYYIFPRIDMPLRGHRLSEDNNEVSLDSYRFDSLAPLYELAERFHMSIAA</sequence>
<dbReference type="Gene3D" id="3.90.1750.20">
    <property type="entry name" value="Putative Large Serine Recombinase, Chain B, Domain 2"/>
    <property type="match status" value="1"/>
</dbReference>
<dbReference type="SUPFAM" id="SSF53041">
    <property type="entry name" value="Resolvase-like"/>
    <property type="match status" value="1"/>
</dbReference>
<evidence type="ECO:0000313" key="4">
    <source>
        <dbReference type="Proteomes" id="UP000051863"/>
    </source>
</evidence>
<dbReference type="AlphaFoldDB" id="A0A0R0CY86"/>
<dbReference type="SMART" id="SM00857">
    <property type="entry name" value="Resolvase"/>
    <property type="match status" value="1"/>
</dbReference>
<dbReference type="EMBL" id="LDJJ01000009">
    <property type="protein sequence ID" value="KRG71386.1"/>
    <property type="molecule type" value="Genomic_DNA"/>
</dbReference>
<gene>
    <name evidence="3" type="ORF">ABB27_03845</name>
</gene>
<dbReference type="PROSITE" id="PS51736">
    <property type="entry name" value="RECOMBINASES_3"/>
    <property type="match status" value="1"/>
</dbReference>
<dbReference type="InterPro" id="IPR011109">
    <property type="entry name" value="DNA_bind_recombinase_dom"/>
</dbReference>
<feature type="domain" description="Recombinase" evidence="2">
    <location>
        <begin position="196"/>
        <end position="322"/>
    </location>
</feature>
<organism evidence="3 4">
    <name type="scientific">Stenotrophomonas terrae</name>
    <dbReference type="NCBI Taxonomy" id="405446"/>
    <lineage>
        <taxon>Bacteria</taxon>
        <taxon>Pseudomonadati</taxon>
        <taxon>Pseudomonadota</taxon>
        <taxon>Gammaproteobacteria</taxon>
        <taxon>Lysobacterales</taxon>
        <taxon>Lysobacteraceae</taxon>
        <taxon>Stenotrophomonas</taxon>
    </lineage>
</organism>
<dbReference type="Pfam" id="PF07508">
    <property type="entry name" value="Recombinase"/>
    <property type="match status" value="1"/>
</dbReference>
<keyword evidence="4" id="KW-1185">Reference proteome</keyword>
<evidence type="ECO:0000259" key="1">
    <source>
        <dbReference type="PROSITE" id="PS51736"/>
    </source>
</evidence>
<feature type="domain" description="Resolvase/invertase-type recombinase catalytic" evidence="1">
    <location>
        <begin position="18"/>
        <end position="172"/>
    </location>
</feature>
<name>A0A0R0CY86_9GAMM</name>
<dbReference type="InterPro" id="IPR050639">
    <property type="entry name" value="SSR_resolvase"/>
</dbReference>
<dbReference type="Pfam" id="PF00239">
    <property type="entry name" value="Resolvase"/>
    <property type="match status" value="1"/>
</dbReference>
<evidence type="ECO:0000259" key="2">
    <source>
        <dbReference type="PROSITE" id="PS51737"/>
    </source>
</evidence>
<comment type="caution">
    <text evidence="3">The sequence shown here is derived from an EMBL/GenBank/DDBJ whole genome shotgun (WGS) entry which is preliminary data.</text>
</comment>
<dbReference type="InterPro" id="IPR038109">
    <property type="entry name" value="DNA_bind_recomb_sf"/>
</dbReference>
<dbReference type="CDD" id="cd00338">
    <property type="entry name" value="Ser_Recombinase"/>
    <property type="match status" value="1"/>
</dbReference>
<dbReference type="PANTHER" id="PTHR30461">
    <property type="entry name" value="DNA-INVERTASE FROM LAMBDOID PROPHAGE"/>
    <property type="match status" value="1"/>
</dbReference>